<dbReference type="Proteomes" id="UP001054820">
    <property type="component" value="Chromosome"/>
</dbReference>
<keyword evidence="3" id="KW-1185">Reference proteome</keyword>
<keyword evidence="1" id="KW-0732">Signal</keyword>
<organism evidence="2 3">
    <name type="scientific">Thiomicrorhabdus immobilis</name>
    <dbReference type="NCBI Taxonomy" id="2791037"/>
    <lineage>
        <taxon>Bacteria</taxon>
        <taxon>Pseudomonadati</taxon>
        <taxon>Pseudomonadota</taxon>
        <taxon>Gammaproteobacteria</taxon>
        <taxon>Thiotrichales</taxon>
        <taxon>Piscirickettsiaceae</taxon>
        <taxon>Thiomicrorhabdus</taxon>
    </lineage>
</organism>
<feature type="chain" id="PRO_5045155780" evidence="1">
    <location>
        <begin position="37"/>
        <end position="254"/>
    </location>
</feature>
<evidence type="ECO:0000256" key="1">
    <source>
        <dbReference type="SAM" id="SignalP"/>
    </source>
</evidence>
<name>A0ABM7MCP4_9GAMM</name>
<dbReference type="EMBL" id="AP024202">
    <property type="protein sequence ID" value="BCN93107.1"/>
    <property type="molecule type" value="Genomic_DNA"/>
</dbReference>
<accession>A0ABM7MCP4</accession>
<reference evidence="2" key="1">
    <citation type="journal article" date="2022" name="Arch. Microbiol.">
        <title>Thiomicrorhabdus immobilis sp. nov., a mesophilic sulfur-oxidizing bacterium isolated from sediment of a brackish lake in northern Japan.</title>
        <authorList>
            <person name="Kojima H."/>
            <person name="Mochizuki J."/>
            <person name="Kanda M."/>
            <person name="Watanabe T."/>
            <person name="Fukui M."/>
        </authorList>
    </citation>
    <scope>NUCLEOTIDE SEQUENCE</scope>
    <source>
        <strain evidence="2">Am19</strain>
    </source>
</reference>
<dbReference type="RefSeq" id="WP_237263997.1">
    <property type="nucleotide sequence ID" value="NZ_AP024202.1"/>
</dbReference>
<evidence type="ECO:0000313" key="2">
    <source>
        <dbReference type="EMBL" id="BCN93107.1"/>
    </source>
</evidence>
<proteinExistence type="predicted"/>
<protein>
    <submittedName>
        <fullName evidence="2">Uncharacterized protein</fullName>
    </submittedName>
</protein>
<sequence>MTESKASPLLKTRFTKLMLLSLIGATSLSFASSSYATEEHLIEHPSKDSAFIQDSWIVNYQANDFTDKITEAKVLYIPANYGEQAAIQLRCKPFFTNFSLQYTEKSQNLMDDGELTNDSAKFAKHGYIYDDKQTLKVAVNDDYQTYETSVGGQKNHLTNLFKTQNKIQPGELGMIFFYSFTFQEMPEFRPGGTPDDARDFFKQINQAIKTKTSIEFTLKTKQGWQRQFNWNTQRMMEFVPPEVMDFCLTNRKLK</sequence>
<feature type="signal peptide" evidence="1">
    <location>
        <begin position="1"/>
        <end position="36"/>
    </location>
</feature>
<gene>
    <name evidence="2" type="ORF">THMIRHAM_08920</name>
</gene>
<evidence type="ECO:0000313" key="3">
    <source>
        <dbReference type="Proteomes" id="UP001054820"/>
    </source>
</evidence>